<evidence type="ECO:0000313" key="3">
    <source>
        <dbReference type="Proteomes" id="UP000466681"/>
    </source>
</evidence>
<name>A0AAD1HEG9_9MYCO</name>
<organism evidence="2 3">
    <name type="scientific">Mycolicibacterium moriokaense</name>
    <dbReference type="NCBI Taxonomy" id="39691"/>
    <lineage>
        <taxon>Bacteria</taxon>
        <taxon>Bacillati</taxon>
        <taxon>Actinomycetota</taxon>
        <taxon>Actinomycetes</taxon>
        <taxon>Mycobacteriales</taxon>
        <taxon>Mycobacteriaceae</taxon>
        <taxon>Mycolicibacterium</taxon>
    </lineage>
</organism>
<dbReference type="EMBL" id="AP022560">
    <property type="protein sequence ID" value="BBX03290.1"/>
    <property type="molecule type" value="Genomic_DNA"/>
</dbReference>
<dbReference type="AlphaFoldDB" id="A0AAD1HEG9"/>
<accession>A0AAD1HEG9</accession>
<gene>
    <name evidence="2" type="ORF">MMOR_42260</name>
</gene>
<proteinExistence type="predicted"/>
<reference evidence="2 3" key="1">
    <citation type="journal article" date="2019" name="Emerg. Microbes Infect.">
        <title>Comprehensive subspecies identification of 175 nontuberculous mycobacteria species based on 7547 genomic profiles.</title>
        <authorList>
            <person name="Matsumoto Y."/>
            <person name="Kinjo T."/>
            <person name="Motooka D."/>
            <person name="Nabeya D."/>
            <person name="Jung N."/>
            <person name="Uechi K."/>
            <person name="Horii T."/>
            <person name="Iida T."/>
            <person name="Fujita J."/>
            <person name="Nakamura S."/>
        </authorList>
    </citation>
    <scope>NUCLEOTIDE SEQUENCE [LARGE SCALE GENOMIC DNA]</scope>
    <source>
        <strain evidence="2 3">JCM 6375</strain>
    </source>
</reference>
<keyword evidence="1" id="KW-1133">Transmembrane helix</keyword>
<keyword evidence="1" id="KW-0812">Transmembrane</keyword>
<feature type="transmembrane region" description="Helical" evidence="1">
    <location>
        <begin position="6"/>
        <end position="29"/>
    </location>
</feature>
<evidence type="ECO:0000313" key="2">
    <source>
        <dbReference type="EMBL" id="BBX03290.1"/>
    </source>
</evidence>
<keyword evidence="3" id="KW-1185">Reference proteome</keyword>
<sequence length="41" mass="4198">MHVAVGVLGSVVGMGVLMRHVVVIVPGMGMDMTGGAVRMFV</sequence>
<protein>
    <submittedName>
        <fullName evidence="2">Uncharacterized protein</fullName>
    </submittedName>
</protein>
<keyword evidence="1" id="KW-0472">Membrane</keyword>
<evidence type="ECO:0000256" key="1">
    <source>
        <dbReference type="SAM" id="Phobius"/>
    </source>
</evidence>
<dbReference type="Proteomes" id="UP000466681">
    <property type="component" value="Chromosome"/>
</dbReference>
<dbReference type="RefSeq" id="WP_263991901.1">
    <property type="nucleotide sequence ID" value="NZ_AP022560.1"/>
</dbReference>
<dbReference type="KEGG" id="mmor:MMOR_42260"/>